<dbReference type="KEGG" id="nmv:NITMOv2_2876"/>
<evidence type="ECO:0000256" key="5">
    <source>
        <dbReference type="SAM" id="Phobius"/>
    </source>
</evidence>
<comment type="similarity">
    <text evidence="1 3">Belongs to the short-chain dehydrogenases/reductases (SDR) family.</text>
</comment>
<evidence type="ECO:0000256" key="4">
    <source>
        <dbReference type="SAM" id="MobiDB-lite"/>
    </source>
</evidence>
<dbReference type="EC" id="1.-.-.-" evidence="7"/>
<dbReference type="CDD" id="cd05360">
    <property type="entry name" value="SDR_c3"/>
    <property type="match status" value="1"/>
</dbReference>
<dbReference type="Gene3D" id="3.40.50.720">
    <property type="entry name" value="NAD(P)-binding Rossmann-like Domain"/>
    <property type="match status" value="1"/>
</dbReference>
<protein>
    <submittedName>
        <fullName evidence="7">Putative oxidoreductase yxnA</fullName>
        <ecNumber evidence="7">1.-.-.-</ecNumber>
    </submittedName>
</protein>
<proteinExistence type="inferred from homology"/>
<gene>
    <name evidence="7" type="primary">yxnA</name>
    <name evidence="7" type="ORF">NITMOv2_2876</name>
</gene>
<sequence>MHLKPLKDQVIVITGASSGIGLVTARMAAKQGARVVLTARNQEALRRLAEEIKGHGSDGEAAFVAGDVGEEAALRRVADEAIRRFGRIDTWVNCAGVSIYGRLVDVSIEDQRRLFDTNFWGVVNGSRIAVEHLRKEGGALINIGSTLSDRAIPLQGIYSASKHAVKAYTDALRMEVEHDGLPISVTLIKPYSIDTPYAEHAKNYLPNEPMFPPPTYAPEVAAATILYCAEHPVRDVFAGGTGKMVAMFSHFAPRLADKIMEKTMFRMQQSDQPEQAPQDNGLYRPGAGLKERGGRAPYVSESSVYTQASLHPLLTGAVMAFFGLTLVSVLRGQPRRWSG</sequence>
<evidence type="ECO:0000259" key="6">
    <source>
        <dbReference type="SMART" id="SM00822"/>
    </source>
</evidence>
<keyword evidence="5" id="KW-0472">Membrane</keyword>
<feature type="transmembrane region" description="Helical" evidence="5">
    <location>
        <begin position="310"/>
        <end position="330"/>
    </location>
</feature>
<dbReference type="PROSITE" id="PS00061">
    <property type="entry name" value="ADH_SHORT"/>
    <property type="match status" value="1"/>
</dbReference>
<dbReference type="SMART" id="SM00822">
    <property type="entry name" value="PKS_KR"/>
    <property type="match status" value="1"/>
</dbReference>
<dbReference type="Proteomes" id="UP000069205">
    <property type="component" value="Chromosome"/>
</dbReference>
<name>A0A0K2GFA3_NITMO</name>
<dbReference type="AlphaFoldDB" id="A0A0K2GFA3"/>
<dbReference type="InterPro" id="IPR020904">
    <property type="entry name" value="Sc_DH/Rdtase_CS"/>
</dbReference>
<dbReference type="SUPFAM" id="SSF51735">
    <property type="entry name" value="NAD(P)-binding Rossmann-fold domains"/>
    <property type="match status" value="1"/>
</dbReference>
<dbReference type="PANTHER" id="PTHR44196:SF1">
    <property type="entry name" value="DEHYDROGENASE_REDUCTASE SDR FAMILY MEMBER 7B"/>
    <property type="match status" value="1"/>
</dbReference>
<keyword evidence="5" id="KW-0812">Transmembrane</keyword>
<dbReference type="NCBIfam" id="NF005495">
    <property type="entry name" value="PRK07109.1"/>
    <property type="match status" value="1"/>
</dbReference>
<dbReference type="EMBL" id="CP011801">
    <property type="protein sequence ID" value="ALA59282.1"/>
    <property type="molecule type" value="Genomic_DNA"/>
</dbReference>
<evidence type="ECO:0000256" key="1">
    <source>
        <dbReference type="ARBA" id="ARBA00006484"/>
    </source>
</evidence>
<dbReference type="Pfam" id="PF00106">
    <property type="entry name" value="adh_short"/>
    <property type="match status" value="1"/>
</dbReference>
<keyword evidence="2 7" id="KW-0560">Oxidoreductase</keyword>
<dbReference type="STRING" id="42253.NITMOv2_2876"/>
<dbReference type="PRINTS" id="PR00080">
    <property type="entry name" value="SDRFAMILY"/>
</dbReference>
<keyword evidence="5" id="KW-1133">Transmembrane helix</keyword>
<dbReference type="PRINTS" id="PR00081">
    <property type="entry name" value="GDHRDH"/>
</dbReference>
<dbReference type="PANTHER" id="PTHR44196">
    <property type="entry name" value="DEHYDROGENASE/REDUCTASE SDR FAMILY MEMBER 7B"/>
    <property type="match status" value="1"/>
</dbReference>
<evidence type="ECO:0000256" key="2">
    <source>
        <dbReference type="ARBA" id="ARBA00023002"/>
    </source>
</evidence>
<organism evidence="7 8">
    <name type="scientific">Nitrospira moscoviensis</name>
    <dbReference type="NCBI Taxonomy" id="42253"/>
    <lineage>
        <taxon>Bacteria</taxon>
        <taxon>Pseudomonadati</taxon>
        <taxon>Nitrospirota</taxon>
        <taxon>Nitrospiria</taxon>
        <taxon>Nitrospirales</taxon>
        <taxon>Nitrospiraceae</taxon>
        <taxon>Nitrospira</taxon>
    </lineage>
</organism>
<reference evidence="7 8" key="1">
    <citation type="journal article" date="2015" name="Proc. Natl. Acad. Sci. U.S.A.">
        <title>Expanded metabolic versatility of ubiquitous nitrite-oxidizing bacteria from the genus Nitrospira.</title>
        <authorList>
            <person name="Koch H."/>
            <person name="Lucker S."/>
            <person name="Albertsen M."/>
            <person name="Kitzinger K."/>
            <person name="Herbold C."/>
            <person name="Spieck E."/>
            <person name="Nielsen P.H."/>
            <person name="Wagner M."/>
            <person name="Daims H."/>
        </authorList>
    </citation>
    <scope>NUCLEOTIDE SEQUENCE [LARGE SCALE GENOMIC DNA]</scope>
    <source>
        <strain evidence="7 8">NSP M-1</strain>
    </source>
</reference>
<dbReference type="GO" id="GO:0016020">
    <property type="term" value="C:membrane"/>
    <property type="evidence" value="ECO:0007669"/>
    <property type="project" value="TreeGrafter"/>
</dbReference>
<feature type="compositionally biased region" description="Polar residues" evidence="4">
    <location>
        <begin position="266"/>
        <end position="278"/>
    </location>
</feature>
<accession>A0A0K2GFA3</accession>
<dbReference type="PATRIC" id="fig|42253.5.peg.2841"/>
<feature type="domain" description="Ketoreductase" evidence="6">
    <location>
        <begin position="9"/>
        <end position="191"/>
    </location>
</feature>
<dbReference type="RefSeq" id="WP_053380326.1">
    <property type="nucleotide sequence ID" value="NZ_CP011801.1"/>
</dbReference>
<evidence type="ECO:0000313" key="7">
    <source>
        <dbReference type="EMBL" id="ALA59282.1"/>
    </source>
</evidence>
<dbReference type="InterPro" id="IPR057326">
    <property type="entry name" value="KR_dom"/>
</dbReference>
<evidence type="ECO:0000256" key="3">
    <source>
        <dbReference type="RuleBase" id="RU000363"/>
    </source>
</evidence>
<dbReference type="InterPro" id="IPR036291">
    <property type="entry name" value="NAD(P)-bd_dom_sf"/>
</dbReference>
<dbReference type="OrthoDB" id="9790266at2"/>
<dbReference type="GO" id="GO:0016491">
    <property type="term" value="F:oxidoreductase activity"/>
    <property type="evidence" value="ECO:0007669"/>
    <property type="project" value="UniProtKB-KW"/>
</dbReference>
<evidence type="ECO:0000313" key="8">
    <source>
        <dbReference type="Proteomes" id="UP000069205"/>
    </source>
</evidence>
<feature type="region of interest" description="Disordered" evidence="4">
    <location>
        <begin position="266"/>
        <end position="287"/>
    </location>
</feature>
<dbReference type="InterPro" id="IPR002347">
    <property type="entry name" value="SDR_fam"/>
</dbReference>
<keyword evidence="8" id="KW-1185">Reference proteome</keyword>